<keyword evidence="3" id="KW-1185">Reference proteome</keyword>
<evidence type="ECO:0000313" key="2">
    <source>
        <dbReference type="EMBL" id="MBM6940055.1"/>
    </source>
</evidence>
<keyword evidence="1" id="KW-0812">Transmembrane</keyword>
<name>A0ABS2GXR3_9LACO</name>
<organism evidence="2 3">
    <name type="scientific">Limosilactobacillus coleohominis</name>
    <dbReference type="NCBI Taxonomy" id="181675"/>
    <lineage>
        <taxon>Bacteria</taxon>
        <taxon>Bacillati</taxon>
        <taxon>Bacillota</taxon>
        <taxon>Bacilli</taxon>
        <taxon>Lactobacillales</taxon>
        <taxon>Lactobacillaceae</taxon>
        <taxon>Limosilactobacillus</taxon>
    </lineage>
</organism>
<keyword evidence="1" id="KW-1133">Transmembrane helix</keyword>
<proteinExistence type="predicted"/>
<evidence type="ECO:0008006" key="4">
    <source>
        <dbReference type="Google" id="ProtNLM"/>
    </source>
</evidence>
<gene>
    <name evidence="2" type="ORF">H5975_00900</name>
</gene>
<reference evidence="2 3" key="1">
    <citation type="journal article" date="2021" name="Sci. Rep.">
        <title>The distribution of antibiotic resistance genes in chicken gut microbiota commensals.</title>
        <authorList>
            <person name="Juricova H."/>
            <person name="Matiasovicova J."/>
            <person name="Kubasova T."/>
            <person name="Cejkova D."/>
            <person name="Rychlik I."/>
        </authorList>
    </citation>
    <scope>NUCLEOTIDE SEQUENCE [LARGE SCALE GENOMIC DNA]</scope>
    <source>
        <strain evidence="2 3">An574</strain>
    </source>
</reference>
<protein>
    <recommendedName>
        <fullName evidence="4">TMhelix containing protein</fullName>
    </recommendedName>
</protein>
<evidence type="ECO:0000313" key="3">
    <source>
        <dbReference type="Proteomes" id="UP000785625"/>
    </source>
</evidence>
<feature type="transmembrane region" description="Helical" evidence="1">
    <location>
        <begin position="187"/>
        <end position="205"/>
    </location>
</feature>
<keyword evidence="1" id="KW-0472">Membrane</keyword>
<sequence>MKESTDSINQTVRNQGNEVIKTAVDTQNIAFNAGVQNNLNGVSQKVDAFQIRLDNQTRNMSDVARTNDAMYADLKGMSDNIRSNTISNNRIAGVIKSLLLGGIQVSTTDVTRSVIDDLNKITGYSIDGLIKDAVYDELERRVKDVKQAQKKAEKAENAASFRAKQCEKYAAKTDMLDYNISRCINRVLFELFIGLAIAAVVPGWWKAPAIMTVAIISWLFNKGVDNL</sequence>
<accession>A0ABS2GXR3</accession>
<dbReference type="Proteomes" id="UP000785625">
    <property type="component" value="Unassembled WGS sequence"/>
</dbReference>
<comment type="caution">
    <text evidence="2">The sequence shown here is derived from an EMBL/GenBank/DDBJ whole genome shotgun (WGS) entry which is preliminary data.</text>
</comment>
<evidence type="ECO:0000256" key="1">
    <source>
        <dbReference type="SAM" id="Phobius"/>
    </source>
</evidence>
<dbReference type="EMBL" id="JACJKU010000005">
    <property type="protein sequence ID" value="MBM6940055.1"/>
    <property type="molecule type" value="Genomic_DNA"/>
</dbReference>